<comment type="caution">
    <text evidence="2">The sequence shown here is derived from an EMBL/GenBank/DDBJ whole genome shotgun (WGS) entry which is preliminary data.</text>
</comment>
<organism evidence="2 3">
    <name type="scientific">Alosa alosa</name>
    <name type="common">allis shad</name>
    <dbReference type="NCBI Taxonomy" id="278164"/>
    <lineage>
        <taxon>Eukaryota</taxon>
        <taxon>Metazoa</taxon>
        <taxon>Chordata</taxon>
        <taxon>Craniata</taxon>
        <taxon>Vertebrata</taxon>
        <taxon>Euteleostomi</taxon>
        <taxon>Actinopterygii</taxon>
        <taxon>Neopterygii</taxon>
        <taxon>Teleostei</taxon>
        <taxon>Clupei</taxon>
        <taxon>Clupeiformes</taxon>
        <taxon>Clupeoidei</taxon>
        <taxon>Clupeidae</taxon>
        <taxon>Alosa</taxon>
    </lineage>
</organism>
<dbReference type="EMBL" id="JADWDJ010000018">
    <property type="protein sequence ID" value="KAG5266246.1"/>
    <property type="molecule type" value="Genomic_DNA"/>
</dbReference>
<keyword evidence="3" id="KW-1185">Reference proteome</keyword>
<evidence type="ECO:0000313" key="3">
    <source>
        <dbReference type="Proteomes" id="UP000823561"/>
    </source>
</evidence>
<proteinExistence type="predicted"/>
<gene>
    <name evidence="2" type="ORF">AALO_G00228790</name>
</gene>
<keyword evidence="1" id="KW-0732">Signal</keyword>
<protein>
    <submittedName>
        <fullName evidence="2">Uncharacterized protein</fullName>
    </submittedName>
</protein>
<feature type="chain" id="PRO_5043596563" evidence="1">
    <location>
        <begin position="19"/>
        <end position="166"/>
    </location>
</feature>
<accession>A0AAV6G0T3</accession>
<dbReference type="AlphaFoldDB" id="A0AAV6G0T3"/>
<evidence type="ECO:0000256" key="1">
    <source>
        <dbReference type="SAM" id="SignalP"/>
    </source>
</evidence>
<reference evidence="2" key="1">
    <citation type="submission" date="2020-10" db="EMBL/GenBank/DDBJ databases">
        <title>Chromosome-scale genome assembly of the Allis shad, Alosa alosa.</title>
        <authorList>
            <person name="Margot Z."/>
            <person name="Christophe K."/>
            <person name="Cabau C."/>
            <person name="Louis A."/>
            <person name="Berthelot C."/>
            <person name="Parey E."/>
            <person name="Roest Crollius H."/>
            <person name="Montfort J."/>
            <person name="Robinson-Rechavi M."/>
            <person name="Bucao C."/>
            <person name="Bouchez O."/>
            <person name="Gislard M."/>
            <person name="Lluch J."/>
            <person name="Milhes M."/>
            <person name="Lampietro C."/>
            <person name="Lopez Roques C."/>
            <person name="Donnadieu C."/>
            <person name="Braasch I."/>
            <person name="Desvignes T."/>
            <person name="Postlethwait J."/>
            <person name="Bobe J."/>
            <person name="Guiguen Y."/>
        </authorList>
    </citation>
    <scope>NUCLEOTIDE SEQUENCE</scope>
    <source>
        <strain evidence="2">M-15738</strain>
        <tissue evidence="2">Blood</tissue>
    </source>
</reference>
<name>A0AAV6G0T3_9TELE</name>
<evidence type="ECO:0000313" key="2">
    <source>
        <dbReference type="EMBL" id="KAG5266246.1"/>
    </source>
</evidence>
<sequence length="166" mass="18885">MAVLGALIIFLYLTVCEASHNVECEDKNLKHKICSDASSCNWNPGKELKEQMTSDEYICYTDNGMTCTEDNTLKKKHLCLTYEECNFTCPVRKEVECKLYRNRGAKDSQTQSDKVICRKVPDCSICDTTRPGPKKDNYSGVQLQQSFPKVVGVFFICYLFLYLSVA</sequence>
<feature type="signal peptide" evidence="1">
    <location>
        <begin position="1"/>
        <end position="18"/>
    </location>
</feature>
<dbReference type="Proteomes" id="UP000823561">
    <property type="component" value="Chromosome 18"/>
</dbReference>